<proteinExistence type="predicted"/>
<protein>
    <submittedName>
        <fullName evidence="1">DciA family protein</fullName>
    </submittedName>
</protein>
<accession>A0ABY9RI17</accession>
<keyword evidence="2" id="KW-1185">Reference proteome</keyword>
<reference evidence="1" key="1">
    <citation type="submission" date="2023-09" db="EMBL/GenBank/DDBJ databases">
        <title>Undibacterium sp. 20NA77.5 isolated from freshwater.</title>
        <authorList>
            <person name="Le V."/>
            <person name="Ko S.-R."/>
            <person name="Ahn C.-Y."/>
            <person name="Oh H.-M."/>
        </authorList>
    </citation>
    <scope>NUCLEOTIDE SEQUENCE</scope>
    <source>
        <strain evidence="1">20NA77.5</strain>
    </source>
</reference>
<organism evidence="1 2">
    <name type="scientific">Undibacterium cyanobacteriorum</name>
    <dbReference type="NCBI Taxonomy" id="3073561"/>
    <lineage>
        <taxon>Bacteria</taxon>
        <taxon>Pseudomonadati</taxon>
        <taxon>Pseudomonadota</taxon>
        <taxon>Betaproteobacteria</taxon>
        <taxon>Burkholderiales</taxon>
        <taxon>Oxalobacteraceae</taxon>
        <taxon>Undibacterium</taxon>
    </lineage>
</organism>
<dbReference type="InterPro" id="IPR007922">
    <property type="entry name" value="DciA-like"/>
</dbReference>
<dbReference type="EMBL" id="CP133720">
    <property type="protein sequence ID" value="WMW79962.1"/>
    <property type="molecule type" value="Genomic_DNA"/>
</dbReference>
<name>A0ABY9RI17_9BURK</name>
<dbReference type="RefSeq" id="WP_309481455.1">
    <property type="nucleotide sequence ID" value="NZ_CP133720.1"/>
</dbReference>
<evidence type="ECO:0000313" key="1">
    <source>
        <dbReference type="EMBL" id="WMW79962.1"/>
    </source>
</evidence>
<sequence>MQSPQQPYRLNIKRGKKLANANEVSSFLRHNDKLSPLLPTVKRNLALQKECEKVLPPIFAHCAVLNLAEDQLILSAPNAAIASKLKQQTPKLLTHLQQQGWQISAIRIKVQVKKTVEKPQAIKQAIFSAKALDAFKSLEKTLPTTKENADLKQALARLLARNSSEPT</sequence>
<gene>
    <name evidence="1" type="ORF">RF679_15100</name>
</gene>
<dbReference type="Proteomes" id="UP001181355">
    <property type="component" value="Chromosome"/>
</dbReference>
<dbReference type="Pfam" id="PF05258">
    <property type="entry name" value="DciA"/>
    <property type="match status" value="1"/>
</dbReference>
<evidence type="ECO:0000313" key="2">
    <source>
        <dbReference type="Proteomes" id="UP001181355"/>
    </source>
</evidence>